<evidence type="ECO:0000256" key="2">
    <source>
        <dbReference type="ARBA" id="ARBA00008654"/>
    </source>
</evidence>
<comment type="similarity">
    <text evidence="2">Belongs to the gamma-BBH/TMLD family.</text>
</comment>
<dbReference type="Proteomes" id="UP000076154">
    <property type="component" value="Unassembled WGS sequence"/>
</dbReference>
<gene>
    <name evidence="9" type="primary">TMLHE</name>
    <name evidence="9" type="ORF">Hypma_001713</name>
</gene>
<dbReference type="Pfam" id="PF02668">
    <property type="entry name" value="TauD"/>
    <property type="match status" value="1"/>
</dbReference>
<protein>
    <submittedName>
        <fullName evidence="9">Trimethyllysine dioxygenase, mitochondrial</fullName>
    </submittedName>
</protein>
<dbReference type="GO" id="GO:0005739">
    <property type="term" value="C:mitochondrion"/>
    <property type="evidence" value="ECO:0007669"/>
    <property type="project" value="TreeGrafter"/>
</dbReference>
<dbReference type="InterPro" id="IPR003819">
    <property type="entry name" value="TauD/TfdA-like"/>
</dbReference>
<dbReference type="EMBL" id="LUEZ02000113">
    <property type="protein sequence ID" value="RDB17078.1"/>
    <property type="molecule type" value="Genomic_DNA"/>
</dbReference>
<dbReference type="PANTHER" id="PTHR10696">
    <property type="entry name" value="GAMMA-BUTYROBETAINE HYDROXYLASE-RELATED"/>
    <property type="match status" value="1"/>
</dbReference>
<comment type="caution">
    <text evidence="9">The sequence shown here is derived from an EMBL/GenBank/DDBJ whole genome shotgun (WGS) entry which is preliminary data.</text>
</comment>
<dbReference type="GO" id="GO:0046872">
    <property type="term" value="F:metal ion binding"/>
    <property type="evidence" value="ECO:0007669"/>
    <property type="project" value="UniProtKB-KW"/>
</dbReference>
<evidence type="ECO:0000313" key="9">
    <source>
        <dbReference type="EMBL" id="RDB17078.1"/>
    </source>
</evidence>
<dbReference type="InterPro" id="IPR042098">
    <property type="entry name" value="TauD-like_sf"/>
</dbReference>
<dbReference type="PANTHER" id="PTHR10696:SF25">
    <property type="entry name" value="OXIDOREDUCTASE AIM17-RELATED"/>
    <property type="match status" value="1"/>
</dbReference>
<dbReference type="AlphaFoldDB" id="A0A369J544"/>
<dbReference type="OrthoDB" id="406634at2759"/>
<reference evidence="9" key="1">
    <citation type="submission" date="2018-04" db="EMBL/GenBank/DDBJ databases">
        <title>Whole genome sequencing of Hypsizygus marmoreus.</title>
        <authorList>
            <person name="Choi I.-G."/>
            <person name="Min B."/>
            <person name="Kim J.-G."/>
            <person name="Kim S."/>
            <person name="Oh Y.-L."/>
            <person name="Kong W.-S."/>
            <person name="Park H."/>
            <person name="Jeong J."/>
            <person name="Song E.-S."/>
        </authorList>
    </citation>
    <scope>NUCLEOTIDE SEQUENCE [LARGE SCALE GENOMIC DNA]</scope>
    <source>
        <strain evidence="9">51987-8</strain>
    </source>
</reference>
<dbReference type="Gene3D" id="3.60.130.10">
    <property type="entry name" value="Clavaminate synthase-like"/>
    <property type="match status" value="1"/>
</dbReference>
<organism evidence="9 10">
    <name type="scientific">Hypsizygus marmoreus</name>
    <name type="common">White beech mushroom</name>
    <name type="synonym">Agaricus marmoreus</name>
    <dbReference type="NCBI Taxonomy" id="39966"/>
    <lineage>
        <taxon>Eukaryota</taxon>
        <taxon>Fungi</taxon>
        <taxon>Dikarya</taxon>
        <taxon>Basidiomycota</taxon>
        <taxon>Agaricomycotina</taxon>
        <taxon>Agaricomycetes</taxon>
        <taxon>Agaricomycetidae</taxon>
        <taxon>Agaricales</taxon>
        <taxon>Tricholomatineae</taxon>
        <taxon>Lyophyllaceae</taxon>
        <taxon>Hypsizygus</taxon>
    </lineage>
</organism>
<keyword evidence="5" id="KW-0560">Oxidoreductase</keyword>
<keyword evidence="3" id="KW-0479">Metal-binding</keyword>
<dbReference type="Pfam" id="PF06155">
    <property type="entry name" value="GBBH-like_N"/>
    <property type="match status" value="1"/>
</dbReference>
<feature type="domain" description="Gamma-butyrobetaine hydroxylase-like N-terminal" evidence="8">
    <location>
        <begin position="49"/>
        <end position="113"/>
    </location>
</feature>
<evidence type="ECO:0000256" key="1">
    <source>
        <dbReference type="ARBA" id="ARBA00001954"/>
    </source>
</evidence>
<evidence type="ECO:0000256" key="3">
    <source>
        <dbReference type="ARBA" id="ARBA00022723"/>
    </source>
</evidence>
<proteinExistence type="inferred from homology"/>
<evidence type="ECO:0000256" key="6">
    <source>
        <dbReference type="ARBA" id="ARBA00023004"/>
    </source>
</evidence>
<dbReference type="GO" id="GO:0045329">
    <property type="term" value="P:carnitine biosynthetic process"/>
    <property type="evidence" value="ECO:0007669"/>
    <property type="project" value="TreeGrafter"/>
</dbReference>
<dbReference type="STRING" id="39966.A0A369J544"/>
<evidence type="ECO:0000313" key="10">
    <source>
        <dbReference type="Proteomes" id="UP000076154"/>
    </source>
</evidence>
<keyword evidence="10" id="KW-1185">Reference proteome</keyword>
<keyword evidence="4 9" id="KW-0223">Dioxygenase</keyword>
<evidence type="ECO:0000256" key="4">
    <source>
        <dbReference type="ARBA" id="ARBA00022964"/>
    </source>
</evidence>
<sequence length="422" mass="47441">MFSRLSTSARSVLNLHRSSQFSPSLRASGCRAWSNLTINDTSLVVHSLNASFPYIWLRDSCQSLNCIHSSTSQKLHRTSDIPIDIKPIHDGVQLAADGIHIDWADGHNSFFYTSFLERHSSPQKLAAFHKDIAKAPWDNKGISESRNLFVPYESLRTEAGLLAAITQIVQYGLLFVSGVPNKETSDDTCELPTLAQFFGDIRPTFYGRIWDVVNVRNSSNIAYTNLDLGLHMDLLYFEHPPRYQILHCLRNRVHGGTSIFVDAFRAASALRETHPSEFEVLSTTPVAYHYINDGHHLHREHRTIEVTTPTPGSSEGSIDHINYSPPFQAPLPLSTPAAFYPALQRFAKLLNDPANTYQYTLKEGDAVFFDNRRVLHARTAFSDVEGQGGDGEPSRWLKGCYLEADDMMDRGRVLTTRLEMSS</sequence>
<dbReference type="InParanoid" id="A0A369J544"/>
<dbReference type="InterPro" id="IPR050411">
    <property type="entry name" value="AlphaKG_dependent_hydroxylases"/>
</dbReference>
<dbReference type="Gene3D" id="3.30.2020.30">
    <property type="match status" value="1"/>
</dbReference>
<accession>A0A369J544</accession>
<keyword evidence="6" id="KW-0408">Iron</keyword>
<name>A0A369J544_HYPMA</name>
<dbReference type="SUPFAM" id="SSF51197">
    <property type="entry name" value="Clavaminate synthase-like"/>
    <property type="match status" value="1"/>
</dbReference>
<evidence type="ECO:0000259" key="8">
    <source>
        <dbReference type="Pfam" id="PF06155"/>
    </source>
</evidence>
<evidence type="ECO:0000256" key="5">
    <source>
        <dbReference type="ARBA" id="ARBA00023002"/>
    </source>
</evidence>
<dbReference type="InterPro" id="IPR010376">
    <property type="entry name" value="GBBH-like_N"/>
</dbReference>
<evidence type="ECO:0000259" key="7">
    <source>
        <dbReference type="Pfam" id="PF02668"/>
    </source>
</evidence>
<comment type="cofactor">
    <cofactor evidence="1">
        <name>Fe(2+)</name>
        <dbReference type="ChEBI" id="CHEBI:29033"/>
    </cofactor>
</comment>
<feature type="domain" description="TauD/TfdA-like" evidence="7">
    <location>
        <begin position="159"/>
        <end position="401"/>
    </location>
</feature>
<dbReference type="GO" id="GO:0016706">
    <property type="term" value="F:2-oxoglutarate-dependent dioxygenase activity"/>
    <property type="evidence" value="ECO:0007669"/>
    <property type="project" value="UniProtKB-ARBA"/>
</dbReference>
<dbReference type="CDD" id="cd00250">
    <property type="entry name" value="CAS_like"/>
    <property type="match status" value="1"/>
</dbReference>
<dbReference type="InterPro" id="IPR038492">
    <property type="entry name" value="GBBH-like_N_sf"/>
</dbReference>